<dbReference type="Proteomes" id="UP000790347">
    <property type="component" value="Unassembled WGS sequence"/>
</dbReference>
<dbReference type="EMBL" id="ASGP02000002">
    <property type="protein sequence ID" value="KAH9520913.1"/>
    <property type="molecule type" value="Genomic_DNA"/>
</dbReference>
<gene>
    <name evidence="1" type="ORF">DERF_004593</name>
</gene>
<accession>A0A922L6C8</accession>
<keyword evidence="2" id="KW-1185">Reference proteome</keyword>
<organism evidence="1 2">
    <name type="scientific">Dermatophagoides farinae</name>
    <name type="common">American house dust mite</name>
    <dbReference type="NCBI Taxonomy" id="6954"/>
    <lineage>
        <taxon>Eukaryota</taxon>
        <taxon>Metazoa</taxon>
        <taxon>Ecdysozoa</taxon>
        <taxon>Arthropoda</taxon>
        <taxon>Chelicerata</taxon>
        <taxon>Arachnida</taxon>
        <taxon>Acari</taxon>
        <taxon>Acariformes</taxon>
        <taxon>Sarcoptiformes</taxon>
        <taxon>Astigmata</taxon>
        <taxon>Psoroptidia</taxon>
        <taxon>Analgoidea</taxon>
        <taxon>Pyroglyphidae</taxon>
        <taxon>Dermatophagoidinae</taxon>
        <taxon>Dermatophagoides</taxon>
    </lineage>
</organism>
<comment type="caution">
    <text evidence="1">The sequence shown here is derived from an EMBL/GenBank/DDBJ whole genome shotgun (WGS) entry which is preliminary data.</text>
</comment>
<protein>
    <submittedName>
        <fullName evidence="1">Uncharacterized protein</fullName>
    </submittedName>
</protein>
<evidence type="ECO:0000313" key="1">
    <source>
        <dbReference type="EMBL" id="KAH9520913.1"/>
    </source>
</evidence>
<sequence>MLLERTIDLFLETEIELPPEILESSILLKVVVDDVTSFRMDFSGTLFTIFTDAFAFGCVLKSRPGHQICSCKINSTTKLTPVLQMQTIDKCGLIY</sequence>
<reference evidence="1" key="2">
    <citation type="journal article" date="2022" name="Res Sq">
        <title>Comparative Genomics Reveals Insights into the Divergent Evolution of Astigmatic Mites and Household Pest Adaptations.</title>
        <authorList>
            <person name="Xiong Q."/>
            <person name="Wan A.T.-Y."/>
            <person name="Liu X.-Y."/>
            <person name="Fung C.S.-H."/>
            <person name="Xiao X."/>
            <person name="Malainual N."/>
            <person name="Hou J."/>
            <person name="Wang L."/>
            <person name="Wang M."/>
            <person name="Yang K."/>
            <person name="Cui Y."/>
            <person name="Leung E."/>
            <person name="Nong W."/>
            <person name="Shin S.-K."/>
            <person name="Au S."/>
            <person name="Jeong K.Y."/>
            <person name="Chew F.T."/>
            <person name="Hui J."/>
            <person name="Leung T.F."/>
            <person name="Tungtrongchitr A."/>
            <person name="Zhong N."/>
            <person name="Liu Z."/>
            <person name="Tsui S."/>
        </authorList>
    </citation>
    <scope>NUCLEOTIDE SEQUENCE</scope>
    <source>
        <strain evidence="1">Derf</strain>
        <tissue evidence="1">Whole organism</tissue>
    </source>
</reference>
<proteinExistence type="predicted"/>
<name>A0A922L6C8_DERFA</name>
<dbReference type="AlphaFoldDB" id="A0A922L6C8"/>
<reference evidence="1" key="1">
    <citation type="submission" date="2013-05" db="EMBL/GenBank/DDBJ databases">
        <authorList>
            <person name="Yim A.K.Y."/>
            <person name="Chan T.F."/>
            <person name="Ji K.M."/>
            <person name="Liu X.Y."/>
            <person name="Zhou J.W."/>
            <person name="Li R.Q."/>
            <person name="Yang K.Y."/>
            <person name="Li J."/>
            <person name="Li M."/>
            <person name="Law P.T.W."/>
            <person name="Wu Y.L."/>
            <person name="Cai Z.L."/>
            <person name="Qin H."/>
            <person name="Bao Y."/>
            <person name="Leung R.K.K."/>
            <person name="Ng P.K.S."/>
            <person name="Zou J."/>
            <person name="Zhong X.J."/>
            <person name="Ran P.X."/>
            <person name="Zhong N.S."/>
            <person name="Liu Z.G."/>
            <person name="Tsui S.K.W."/>
        </authorList>
    </citation>
    <scope>NUCLEOTIDE SEQUENCE</scope>
    <source>
        <strain evidence="1">Derf</strain>
        <tissue evidence="1">Whole organism</tissue>
    </source>
</reference>
<evidence type="ECO:0000313" key="2">
    <source>
        <dbReference type="Proteomes" id="UP000790347"/>
    </source>
</evidence>